<protein>
    <submittedName>
        <fullName evidence="2">Uncharacterized protein</fullName>
    </submittedName>
</protein>
<accession>A0A0V0R179</accession>
<reference evidence="2 3" key="1">
    <citation type="journal article" date="2015" name="Sci. Rep.">
        <title>Genome of the facultative scuticociliatosis pathogen Pseudocohnilembus persalinus provides insight into its virulence through horizontal gene transfer.</title>
        <authorList>
            <person name="Xiong J."/>
            <person name="Wang G."/>
            <person name="Cheng J."/>
            <person name="Tian M."/>
            <person name="Pan X."/>
            <person name="Warren A."/>
            <person name="Jiang C."/>
            <person name="Yuan D."/>
            <person name="Miao W."/>
        </authorList>
    </citation>
    <scope>NUCLEOTIDE SEQUENCE [LARGE SCALE GENOMIC DNA]</scope>
    <source>
        <strain evidence="2">36N120E</strain>
    </source>
</reference>
<keyword evidence="3" id="KW-1185">Reference proteome</keyword>
<dbReference type="AlphaFoldDB" id="A0A0V0R179"/>
<evidence type="ECO:0000313" key="3">
    <source>
        <dbReference type="Proteomes" id="UP000054937"/>
    </source>
</evidence>
<dbReference type="EMBL" id="LDAU01000073">
    <property type="protein sequence ID" value="KRX08125.1"/>
    <property type="molecule type" value="Genomic_DNA"/>
</dbReference>
<dbReference type="InParanoid" id="A0A0V0R179"/>
<feature type="signal peptide" evidence="1">
    <location>
        <begin position="1"/>
        <end position="21"/>
    </location>
</feature>
<comment type="caution">
    <text evidence="2">The sequence shown here is derived from an EMBL/GenBank/DDBJ whole genome shotgun (WGS) entry which is preliminary data.</text>
</comment>
<feature type="chain" id="PRO_5006867663" evidence="1">
    <location>
        <begin position="22"/>
        <end position="257"/>
    </location>
</feature>
<proteinExistence type="predicted"/>
<organism evidence="2 3">
    <name type="scientific">Pseudocohnilembus persalinus</name>
    <name type="common">Ciliate</name>
    <dbReference type="NCBI Taxonomy" id="266149"/>
    <lineage>
        <taxon>Eukaryota</taxon>
        <taxon>Sar</taxon>
        <taxon>Alveolata</taxon>
        <taxon>Ciliophora</taxon>
        <taxon>Intramacronucleata</taxon>
        <taxon>Oligohymenophorea</taxon>
        <taxon>Scuticociliatia</taxon>
        <taxon>Philasterida</taxon>
        <taxon>Pseudocohnilembidae</taxon>
        <taxon>Pseudocohnilembus</taxon>
    </lineage>
</organism>
<gene>
    <name evidence="2" type="ORF">PPERSA_01670</name>
</gene>
<sequence length="257" mass="29260">MNFRLFFLILCGLLQFQNYNCKIGYDNLINELNSDGVTNIIKNMVIQEIDQTKDNINKNIEPTIVAAGLDPIEQIYSKKGYEEIEMKLCTTNVGYKYEVKNLTGLRGLEIDELVVQEFYLNEKLTKGEGSGYISFVFEKYPIQLKIDGKATGQCSYIKWNPDIDGYIQIINLQGILPFEMVVDTTSVDDPKIEPQVQTIQITYDRIEVDLGDNTLLNYLVEPLTNEILEEMKPAIETVISEGIGGLMQELFELALQD</sequence>
<evidence type="ECO:0000256" key="1">
    <source>
        <dbReference type="SAM" id="SignalP"/>
    </source>
</evidence>
<dbReference type="Proteomes" id="UP000054937">
    <property type="component" value="Unassembled WGS sequence"/>
</dbReference>
<name>A0A0V0R179_PSEPJ</name>
<evidence type="ECO:0000313" key="2">
    <source>
        <dbReference type="EMBL" id="KRX08125.1"/>
    </source>
</evidence>
<keyword evidence="1" id="KW-0732">Signal</keyword>